<dbReference type="EMBL" id="JBHRZT010000072">
    <property type="protein sequence ID" value="MFC3885527.1"/>
    <property type="molecule type" value="Genomic_DNA"/>
</dbReference>
<dbReference type="Gene3D" id="3.40.50.1820">
    <property type="entry name" value="alpha/beta hydrolase"/>
    <property type="match status" value="1"/>
</dbReference>
<comment type="caution">
    <text evidence="1">The sequence shown here is derived from an EMBL/GenBank/DDBJ whole genome shotgun (WGS) entry which is preliminary data.</text>
</comment>
<proteinExistence type="predicted"/>
<evidence type="ECO:0000313" key="1">
    <source>
        <dbReference type="EMBL" id="MFC3885527.1"/>
    </source>
</evidence>
<reference evidence="2" key="1">
    <citation type="journal article" date="2019" name="Int. J. Syst. Evol. Microbiol.">
        <title>The Global Catalogue of Microorganisms (GCM) 10K type strain sequencing project: providing services to taxonomists for standard genome sequencing and annotation.</title>
        <authorList>
            <consortium name="The Broad Institute Genomics Platform"/>
            <consortium name="The Broad Institute Genome Sequencing Center for Infectious Disease"/>
            <person name="Wu L."/>
            <person name="Ma J."/>
        </authorList>
    </citation>
    <scope>NUCLEOTIDE SEQUENCE [LARGE SCALE GENOMIC DNA]</scope>
    <source>
        <strain evidence="2">CCUG 61889</strain>
    </source>
</reference>
<accession>A0ABV8B5J7</accession>
<evidence type="ECO:0000313" key="2">
    <source>
        <dbReference type="Proteomes" id="UP001595752"/>
    </source>
</evidence>
<dbReference type="RefSeq" id="WP_377917942.1">
    <property type="nucleotide sequence ID" value="NZ_JBHRZT010000072.1"/>
</dbReference>
<dbReference type="Proteomes" id="UP001595752">
    <property type="component" value="Unassembled WGS sequence"/>
</dbReference>
<protein>
    <submittedName>
        <fullName evidence="1">Uncharacterized protein</fullName>
    </submittedName>
</protein>
<gene>
    <name evidence="1" type="ORF">ACFOU2_19440</name>
</gene>
<organism evidence="1 2">
    <name type="scientific">Bacillus songklensis</name>
    <dbReference type="NCBI Taxonomy" id="1069116"/>
    <lineage>
        <taxon>Bacteria</taxon>
        <taxon>Bacillati</taxon>
        <taxon>Bacillota</taxon>
        <taxon>Bacilli</taxon>
        <taxon>Bacillales</taxon>
        <taxon>Bacillaceae</taxon>
        <taxon>Bacillus</taxon>
    </lineage>
</organism>
<dbReference type="InterPro" id="IPR029058">
    <property type="entry name" value="AB_hydrolase_fold"/>
</dbReference>
<name>A0ABV8B5J7_9BACI</name>
<sequence>MSFTDMPLLQPYLAGSPYAEPQPPAVKPEHIYGLNNTVILSFLDKTLNGKKNTVFDLDRKSLIVPDLKIVQ</sequence>
<keyword evidence="2" id="KW-1185">Reference proteome</keyword>